<evidence type="ECO:0000313" key="3">
    <source>
        <dbReference type="WBParaSite" id="PSAMB.scaffold3791size16893.g22585.t1"/>
    </source>
</evidence>
<keyword evidence="2" id="KW-1185">Reference proteome</keyword>
<dbReference type="AlphaFoldDB" id="A0A914WBQ7"/>
<dbReference type="Proteomes" id="UP000887566">
    <property type="component" value="Unplaced"/>
</dbReference>
<proteinExistence type="predicted"/>
<dbReference type="WBParaSite" id="PSAMB.scaffold3791size16893.g22585.t1">
    <property type="protein sequence ID" value="PSAMB.scaffold3791size16893.g22585.t1"/>
    <property type="gene ID" value="PSAMB.scaffold3791size16893.g22585"/>
</dbReference>
<sequence>MPAMGASWKKAERAPSMANAADDECGPSPDDAPTNESMGAPSSLWREVRTALVPRSGVTGTGKRKTIATTVGRPEDEEGRRAEHREREREREREWQYYQARSRPGDATRPTAELSHFVSTPVAAAVVAVARGRPRASDLAPA</sequence>
<reference evidence="3" key="1">
    <citation type="submission" date="2022-11" db="UniProtKB">
        <authorList>
            <consortium name="WormBaseParasite"/>
        </authorList>
    </citation>
    <scope>IDENTIFICATION</scope>
</reference>
<protein>
    <submittedName>
        <fullName evidence="3">Uncharacterized protein</fullName>
    </submittedName>
</protein>
<evidence type="ECO:0000256" key="1">
    <source>
        <dbReference type="SAM" id="MobiDB-lite"/>
    </source>
</evidence>
<organism evidence="2 3">
    <name type="scientific">Plectus sambesii</name>
    <dbReference type="NCBI Taxonomy" id="2011161"/>
    <lineage>
        <taxon>Eukaryota</taxon>
        <taxon>Metazoa</taxon>
        <taxon>Ecdysozoa</taxon>
        <taxon>Nematoda</taxon>
        <taxon>Chromadorea</taxon>
        <taxon>Plectida</taxon>
        <taxon>Plectina</taxon>
        <taxon>Plectoidea</taxon>
        <taxon>Plectidae</taxon>
        <taxon>Plectus</taxon>
    </lineage>
</organism>
<feature type="compositionally biased region" description="Basic and acidic residues" evidence="1">
    <location>
        <begin position="78"/>
        <end position="92"/>
    </location>
</feature>
<evidence type="ECO:0000313" key="2">
    <source>
        <dbReference type="Proteomes" id="UP000887566"/>
    </source>
</evidence>
<name>A0A914WBQ7_9BILA</name>
<feature type="region of interest" description="Disordered" evidence="1">
    <location>
        <begin position="1"/>
        <end position="92"/>
    </location>
</feature>
<accession>A0A914WBQ7</accession>